<reference evidence="1" key="1">
    <citation type="submission" date="2020-05" db="EMBL/GenBank/DDBJ databases">
        <authorList>
            <person name="Rincon C."/>
            <person name="Sanders R I."/>
            <person name="Robbins C."/>
            <person name="Chaturvedi A."/>
        </authorList>
    </citation>
    <scope>NUCLEOTIDE SEQUENCE</scope>
    <source>
        <strain evidence="1">CHB12</strain>
    </source>
</reference>
<gene>
    <name evidence="1" type="ORF">CHRIB12_LOCUS9979</name>
</gene>
<evidence type="ECO:0000313" key="2">
    <source>
        <dbReference type="Proteomes" id="UP000684084"/>
    </source>
</evidence>
<protein>
    <submittedName>
        <fullName evidence="1">Uncharacterized protein</fullName>
    </submittedName>
</protein>
<proteinExistence type="predicted"/>
<comment type="caution">
    <text evidence="1">The sequence shown here is derived from an EMBL/GenBank/DDBJ whole genome shotgun (WGS) entry which is preliminary data.</text>
</comment>
<dbReference type="EMBL" id="CAGKOT010000020">
    <property type="protein sequence ID" value="CAB5364516.1"/>
    <property type="molecule type" value="Genomic_DNA"/>
</dbReference>
<dbReference type="Proteomes" id="UP000684084">
    <property type="component" value="Unassembled WGS sequence"/>
</dbReference>
<name>A0A916E9A0_9GLOM</name>
<evidence type="ECO:0000313" key="1">
    <source>
        <dbReference type="EMBL" id="CAB5364516.1"/>
    </source>
</evidence>
<accession>A0A916E9A0</accession>
<dbReference type="VEuPathDB" id="FungiDB:RhiirFUN_003888"/>
<organism evidence="1 2">
    <name type="scientific">Rhizophagus irregularis</name>
    <dbReference type="NCBI Taxonomy" id="588596"/>
    <lineage>
        <taxon>Eukaryota</taxon>
        <taxon>Fungi</taxon>
        <taxon>Fungi incertae sedis</taxon>
        <taxon>Mucoromycota</taxon>
        <taxon>Glomeromycotina</taxon>
        <taxon>Glomeromycetes</taxon>
        <taxon>Glomerales</taxon>
        <taxon>Glomeraceae</taxon>
        <taxon>Rhizophagus</taxon>
    </lineage>
</organism>
<dbReference type="AlphaFoldDB" id="A0A916E9A0"/>
<sequence length="72" mass="8224">MSKKCQEIVCIVHFHKGSIKESIKDTKGVLDLHKFTAVKRVYHEGKVKHNINNIIRSDIVENHGLLCGFPKI</sequence>